<dbReference type="GO" id="GO:0007264">
    <property type="term" value="P:small GTPase-mediated signal transduction"/>
    <property type="evidence" value="ECO:0007669"/>
    <property type="project" value="TreeGrafter"/>
</dbReference>
<keyword evidence="5" id="KW-1185">Reference proteome</keyword>
<dbReference type="SUPFAM" id="SSF50998">
    <property type="entry name" value="Quinoprotein alcohol dehydrogenase-like"/>
    <property type="match status" value="1"/>
</dbReference>
<dbReference type="InterPro" id="IPR015943">
    <property type="entry name" value="WD40/YVTN_repeat-like_dom_sf"/>
</dbReference>
<sequence>MGMDIDQYLSLPSLPKSRIKLRIIVEANGVQYEKSIDGTQEHLKSFINKINSKAKKEEESIKRNMVLSTATSSTTNVLIAKNLSQLSLNHHIHARNQSKEALADPRIFGVSLDTLMERQKSDTTTKIPIFMKHALKHLFVHSLDVEGLFRISSSQADLVARKVSVDKGELQFSKDDNPHLVTGLLKIFLRELPEPICTADLYDLFLASSDQITKCQSFDMIKKTLSMLPPNNKQLFQHLCHFLTFVAANSHVNLMNHSNLGRIFGPNLFWKKEVGQLDMNQLQATSEKVNVLAENLITHYNDLFEEPTPTAFSGRLYLQSKMLGHKKSVQWLALIDQERKVCSLDTLGLLKVWDSQSATLINEFNVCEQGALIYSMVCASNDTIWVATSQSVSIWSPSGKMIGEAPGEAYSLTESQHGDIWVGGNQVMNIYSLKDIPTEAGDHPIKPIGTDLFNQNVFILALCKVGKNRIWGCSSNKLLYIYDAKTKEILHKTEIHEKRPKRIAYIEFEDYEAVWIGGDEGTFQILNANTYELVHKIENAGWDKIFVLAPIGREMWTSTWDIVVRSWEPRTRDVTGEIKGNHSDAISAILEVPNLKGTGDPFIWFGSFDKSISTYINKGAADRESKWSNAKRSVPRTVRIGFSSRG</sequence>
<dbReference type="SMART" id="SM00324">
    <property type="entry name" value="RhoGAP"/>
    <property type="match status" value="1"/>
</dbReference>
<evidence type="ECO:0000313" key="4">
    <source>
        <dbReference type="EMBL" id="EFA85026.1"/>
    </source>
</evidence>
<comment type="caution">
    <text evidence="4">The sequence shown here is derived from an EMBL/GenBank/DDBJ whole genome shotgun (WGS) entry which is preliminary data.</text>
</comment>
<dbReference type="OMA" id="WIGGDEG"/>
<evidence type="ECO:0000259" key="3">
    <source>
        <dbReference type="PROSITE" id="PS50238"/>
    </source>
</evidence>
<dbReference type="PROSITE" id="PS50238">
    <property type="entry name" value="RHOGAP"/>
    <property type="match status" value="1"/>
</dbReference>
<dbReference type="InterPro" id="IPR008936">
    <property type="entry name" value="Rho_GTPase_activation_prot"/>
</dbReference>
<dbReference type="GO" id="GO:0005737">
    <property type="term" value="C:cytoplasm"/>
    <property type="evidence" value="ECO:0007669"/>
    <property type="project" value="UniProtKB-SubCell"/>
</dbReference>
<accession>D3B152</accession>
<dbReference type="RefSeq" id="XP_020437136.1">
    <property type="nucleotide sequence ID" value="XM_020573019.1"/>
</dbReference>
<dbReference type="InParanoid" id="D3B152"/>
<dbReference type="InterPro" id="IPR000198">
    <property type="entry name" value="RhoGAP_dom"/>
</dbReference>
<evidence type="ECO:0000313" key="5">
    <source>
        <dbReference type="Proteomes" id="UP000001396"/>
    </source>
</evidence>
<evidence type="ECO:0000256" key="2">
    <source>
        <dbReference type="ARBA" id="ARBA00022490"/>
    </source>
</evidence>
<organism evidence="4 5">
    <name type="scientific">Heterostelium pallidum (strain ATCC 26659 / Pp 5 / PN500)</name>
    <name type="common">Cellular slime mold</name>
    <name type="synonym">Polysphondylium pallidum</name>
    <dbReference type="NCBI Taxonomy" id="670386"/>
    <lineage>
        <taxon>Eukaryota</taxon>
        <taxon>Amoebozoa</taxon>
        <taxon>Evosea</taxon>
        <taxon>Eumycetozoa</taxon>
        <taxon>Dictyostelia</taxon>
        <taxon>Acytosteliales</taxon>
        <taxon>Acytosteliaceae</taxon>
        <taxon>Heterostelium</taxon>
    </lineage>
</organism>
<reference evidence="4 5" key="1">
    <citation type="journal article" date="2011" name="Genome Res.">
        <title>Phylogeny-wide analysis of social amoeba genomes highlights ancient origins for complex intercellular communication.</title>
        <authorList>
            <person name="Heidel A.J."/>
            <person name="Lawal H.M."/>
            <person name="Felder M."/>
            <person name="Schilde C."/>
            <person name="Helps N.R."/>
            <person name="Tunggal B."/>
            <person name="Rivero F."/>
            <person name="John U."/>
            <person name="Schleicher M."/>
            <person name="Eichinger L."/>
            <person name="Platzer M."/>
            <person name="Noegel A.A."/>
            <person name="Schaap P."/>
            <person name="Gloeckner G."/>
        </authorList>
    </citation>
    <scope>NUCLEOTIDE SEQUENCE [LARGE SCALE GENOMIC DNA]</scope>
    <source>
        <strain evidence="5">ATCC 26659 / Pp 5 / PN500</strain>
    </source>
</reference>
<dbReference type="Pfam" id="PF00620">
    <property type="entry name" value="RhoGAP"/>
    <property type="match status" value="1"/>
</dbReference>
<comment type="subcellular location">
    <subcellularLocation>
        <location evidence="1">Cytoplasm</location>
    </subcellularLocation>
</comment>
<dbReference type="AlphaFoldDB" id="D3B152"/>
<dbReference type="EMBL" id="ADBJ01000008">
    <property type="protein sequence ID" value="EFA85026.1"/>
    <property type="molecule type" value="Genomic_DNA"/>
</dbReference>
<dbReference type="Gene3D" id="1.10.555.10">
    <property type="entry name" value="Rho GTPase activation protein"/>
    <property type="match status" value="1"/>
</dbReference>
<dbReference type="CDD" id="cd00159">
    <property type="entry name" value="RhoGAP"/>
    <property type="match status" value="1"/>
</dbReference>
<protein>
    <submittedName>
        <fullName evidence="4">RhoGAP domain-containing protein</fullName>
    </submittedName>
</protein>
<dbReference type="InterPro" id="IPR011047">
    <property type="entry name" value="Quinoprotein_ADH-like_sf"/>
</dbReference>
<name>D3B152_HETP5</name>
<feature type="domain" description="Rho-GAP" evidence="3">
    <location>
        <begin position="110"/>
        <end position="304"/>
    </location>
</feature>
<dbReference type="Gene3D" id="2.130.10.10">
    <property type="entry name" value="YVTN repeat-like/Quinoprotein amine dehydrogenase"/>
    <property type="match status" value="1"/>
</dbReference>
<dbReference type="PANTHER" id="PTHR45808">
    <property type="entry name" value="RHO GTPASE-ACTIVATING PROTEIN 68F"/>
    <property type="match status" value="1"/>
</dbReference>
<dbReference type="PANTHER" id="PTHR45808:SF3">
    <property type="entry name" value="RHO GTPASE-ACTIVATING PROTEIN GACL"/>
    <property type="match status" value="1"/>
</dbReference>
<dbReference type="FunCoup" id="D3B152">
    <property type="interactions" value="91"/>
</dbReference>
<proteinExistence type="predicted"/>
<dbReference type="SUPFAM" id="SSF48350">
    <property type="entry name" value="GTPase activation domain, GAP"/>
    <property type="match status" value="1"/>
</dbReference>
<evidence type="ECO:0000256" key="1">
    <source>
        <dbReference type="ARBA" id="ARBA00004496"/>
    </source>
</evidence>
<dbReference type="GO" id="GO:0005096">
    <property type="term" value="F:GTPase activator activity"/>
    <property type="evidence" value="ECO:0007669"/>
    <property type="project" value="TreeGrafter"/>
</dbReference>
<gene>
    <name evidence="4" type="primary">gacL</name>
    <name evidence="4" type="ORF">PPL_02022</name>
</gene>
<dbReference type="Proteomes" id="UP000001396">
    <property type="component" value="Unassembled WGS sequence"/>
</dbReference>
<keyword evidence="2" id="KW-0963">Cytoplasm</keyword>
<dbReference type="GeneID" id="31357548"/>